<reference evidence="1 2" key="1">
    <citation type="journal article" date="2016" name="Nat. Commun.">
        <title>Thousands of microbial genomes shed light on interconnected biogeochemical processes in an aquifer system.</title>
        <authorList>
            <person name="Anantharaman K."/>
            <person name="Brown C.T."/>
            <person name="Hug L.A."/>
            <person name="Sharon I."/>
            <person name="Castelle C.J."/>
            <person name="Probst A.J."/>
            <person name="Thomas B.C."/>
            <person name="Singh A."/>
            <person name="Wilkins M.J."/>
            <person name="Karaoz U."/>
            <person name="Brodie E.L."/>
            <person name="Williams K.H."/>
            <person name="Hubbard S.S."/>
            <person name="Banfield J.F."/>
        </authorList>
    </citation>
    <scope>NUCLEOTIDE SEQUENCE [LARGE SCALE GENOMIC DNA]</scope>
</reference>
<sequence>MKEKQLNELHEHIVAAVVGIKELDLRDGGDMVCLFPSDMMLYGLGDEIIVEVTGLFNKQPTEVIQAKLAKTLGKTVQKMFPQARVDCFVYPFDPKQGWWSTSLVV</sequence>
<evidence type="ECO:0000313" key="1">
    <source>
        <dbReference type="EMBL" id="OGG41191.1"/>
    </source>
</evidence>
<comment type="caution">
    <text evidence="1">The sequence shown here is derived from an EMBL/GenBank/DDBJ whole genome shotgun (WGS) entry which is preliminary data.</text>
</comment>
<protein>
    <submittedName>
        <fullName evidence="1">Uncharacterized protein</fullName>
    </submittedName>
</protein>
<proteinExistence type="predicted"/>
<dbReference type="AlphaFoldDB" id="A0A1F6BW90"/>
<accession>A0A1F6BW90</accession>
<dbReference type="Proteomes" id="UP000179014">
    <property type="component" value="Unassembled WGS sequence"/>
</dbReference>
<gene>
    <name evidence="1" type="ORF">A2118_00460</name>
</gene>
<organism evidence="1 2">
    <name type="scientific">Candidatus Kaiserbacteria bacterium GWA2_50_9</name>
    <dbReference type="NCBI Taxonomy" id="1798474"/>
    <lineage>
        <taxon>Bacteria</taxon>
        <taxon>Candidatus Kaiseribacteriota</taxon>
    </lineage>
</organism>
<name>A0A1F6BW90_9BACT</name>
<evidence type="ECO:0000313" key="2">
    <source>
        <dbReference type="Proteomes" id="UP000179014"/>
    </source>
</evidence>
<dbReference type="EMBL" id="MFKN01000007">
    <property type="protein sequence ID" value="OGG41191.1"/>
    <property type="molecule type" value="Genomic_DNA"/>
</dbReference>